<dbReference type="InterPro" id="IPR000683">
    <property type="entry name" value="Gfo/Idh/MocA-like_OxRdtase_N"/>
</dbReference>
<dbReference type="AlphaFoldDB" id="A0A916TUY1"/>
<protein>
    <submittedName>
        <fullName evidence="5">Oxidoreductase</fullName>
    </submittedName>
</protein>
<dbReference type="PANTHER" id="PTHR43708">
    <property type="entry name" value="CONSERVED EXPRESSED OXIDOREDUCTASE (EUROFUNG)"/>
    <property type="match status" value="1"/>
</dbReference>
<evidence type="ECO:0000313" key="6">
    <source>
        <dbReference type="Proteomes" id="UP000608154"/>
    </source>
</evidence>
<dbReference type="NCBIfam" id="NF008607">
    <property type="entry name" value="PRK11579.1"/>
    <property type="match status" value="1"/>
</dbReference>
<sequence length="348" mass="38197">MQDLGVGLVGYGLGGRVFHAPFVQYTDGLELRSVVSTKPPKVHADLPDVSVVPSIEQLLADDAIDLVIVSSPDELHARHAIAALQAGKHVVLDKPFATNLADAHRIADAADQAKRLLTVFHNRRWDADFLTLQRLLAEGTFGRVVHFESHFDRWRPEVSDIWKEAREGGSWFDLGPHLVDQTLRLFGMPLAITADLAALRDGAPAPDWFHAILHYRDIRVTLHSSKLSADHRLRFAVHGTAASWIKHGMDNQEPAIAGGRRPGDEGLGLDAEPGILTTRVPRQATRTIPNELGDYGIFWRSLVLALRGSGPNPVPVAEALDVMTIMQAGIESNRNGSTVRLDSAPRQR</sequence>
<gene>
    <name evidence="5" type="ORF">GCM10011494_34510</name>
</gene>
<dbReference type="SUPFAM" id="SSF51735">
    <property type="entry name" value="NAD(P)-binding Rossmann-fold domains"/>
    <property type="match status" value="1"/>
</dbReference>
<dbReference type="PANTHER" id="PTHR43708:SF5">
    <property type="entry name" value="CONSERVED EXPRESSED OXIDOREDUCTASE (EUROFUNG)-RELATED"/>
    <property type="match status" value="1"/>
</dbReference>
<keyword evidence="6" id="KW-1185">Reference proteome</keyword>
<dbReference type="InterPro" id="IPR004104">
    <property type="entry name" value="Gfo/Idh/MocA-like_OxRdtase_C"/>
</dbReference>
<dbReference type="Gene3D" id="3.40.50.720">
    <property type="entry name" value="NAD(P)-binding Rossmann-like Domain"/>
    <property type="match status" value="1"/>
</dbReference>
<dbReference type="SUPFAM" id="SSF55347">
    <property type="entry name" value="Glyceraldehyde-3-phosphate dehydrogenase-like, C-terminal domain"/>
    <property type="match status" value="1"/>
</dbReference>
<name>A0A916TUY1_9SPHN</name>
<evidence type="ECO:0000256" key="2">
    <source>
        <dbReference type="ARBA" id="ARBA00023002"/>
    </source>
</evidence>
<dbReference type="GO" id="GO:0016491">
    <property type="term" value="F:oxidoreductase activity"/>
    <property type="evidence" value="ECO:0007669"/>
    <property type="project" value="UniProtKB-KW"/>
</dbReference>
<keyword evidence="2" id="KW-0560">Oxidoreductase</keyword>
<feature type="domain" description="Gfo/Idh/MocA-like oxidoreductase C-terminal" evidence="4">
    <location>
        <begin position="134"/>
        <end position="341"/>
    </location>
</feature>
<evidence type="ECO:0000256" key="1">
    <source>
        <dbReference type="ARBA" id="ARBA00010928"/>
    </source>
</evidence>
<comment type="similarity">
    <text evidence="1">Belongs to the Gfo/Idh/MocA family.</text>
</comment>
<dbReference type="GO" id="GO:0000166">
    <property type="term" value="F:nucleotide binding"/>
    <property type="evidence" value="ECO:0007669"/>
    <property type="project" value="InterPro"/>
</dbReference>
<organism evidence="5 6">
    <name type="scientific">Novosphingobium endophyticum</name>
    <dbReference type="NCBI Taxonomy" id="1955250"/>
    <lineage>
        <taxon>Bacteria</taxon>
        <taxon>Pseudomonadati</taxon>
        <taxon>Pseudomonadota</taxon>
        <taxon>Alphaproteobacteria</taxon>
        <taxon>Sphingomonadales</taxon>
        <taxon>Sphingomonadaceae</taxon>
        <taxon>Novosphingobium</taxon>
    </lineage>
</organism>
<reference evidence="5" key="2">
    <citation type="submission" date="2020-09" db="EMBL/GenBank/DDBJ databases">
        <authorList>
            <person name="Sun Q."/>
            <person name="Zhou Y."/>
        </authorList>
    </citation>
    <scope>NUCLEOTIDE SEQUENCE</scope>
    <source>
        <strain evidence="5">CGMCC 1.15095</strain>
    </source>
</reference>
<comment type="caution">
    <text evidence="5">The sequence shown here is derived from an EMBL/GenBank/DDBJ whole genome shotgun (WGS) entry which is preliminary data.</text>
</comment>
<dbReference type="Pfam" id="PF01408">
    <property type="entry name" value="GFO_IDH_MocA"/>
    <property type="match status" value="1"/>
</dbReference>
<evidence type="ECO:0000259" key="4">
    <source>
        <dbReference type="Pfam" id="PF02894"/>
    </source>
</evidence>
<reference evidence="5" key="1">
    <citation type="journal article" date="2014" name="Int. J. Syst. Evol. Microbiol.">
        <title>Complete genome sequence of Corynebacterium casei LMG S-19264T (=DSM 44701T), isolated from a smear-ripened cheese.</title>
        <authorList>
            <consortium name="US DOE Joint Genome Institute (JGI-PGF)"/>
            <person name="Walter F."/>
            <person name="Albersmeier A."/>
            <person name="Kalinowski J."/>
            <person name="Ruckert C."/>
        </authorList>
    </citation>
    <scope>NUCLEOTIDE SEQUENCE</scope>
    <source>
        <strain evidence="5">CGMCC 1.15095</strain>
    </source>
</reference>
<dbReference type="InterPro" id="IPR036291">
    <property type="entry name" value="NAD(P)-bd_dom_sf"/>
</dbReference>
<evidence type="ECO:0000313" key="5">
    <source>
        <dbReference type="EMBL" id="GGC12775.1"/>
    </source>
</evidence>
<evidence type="ECO:0000259" key="3">
    <source>
        <dbReference type="Pfam" id="PF01408"/>
    </source>
</evidence>
<dbReference type="InterPro" id="IPR051317">
    <property type="entry name" value="Gfo/Idh/MocA_oxidoreduct"/>
</dbReference>
<feature type="domain" description="Gfo/Idh/MocA-like oxidoreductase N-terminal" evidence="3">
    <location>
        <begin position="5"/>
        <end position="121"/>
    </location>
</feature>
<dbReference type="Gene3D" id="3.30.360.10">
    <property type="entry name" value="Dihydrodipicolinate Reductase, domain 2"/>
    <property type="match status" value="1"/>
</dbReference>
<dbReference type="EMBL" id="BMHK01000034">
    <property type="protein sequence ID" value="GGC12775.1"/>
    <property type="molecule type" value="Genomic_DNA"/>
</dbReference>
<dbReference type="Proteomes" id="UP000608154">
    <property type="component" value="Unassembled WGS sequence"/>
</dbReference>
<dbReference type="Pfam" id="PF02894">
    <property type="entry name" value="GFO_IDH_MocA_C"/>
    <property type="match status" value="1"/>
</dbReference>
<accession>A0A916TUY1</accession>
<dbReference type="RefSeq" id="WP_188772807.1">
    <property type="nucleotide sequence ID" value="NZ_BMHK01000034.1"/>
</dbReference>
<proteinExistence type="inferred from homology"/>